<dbReference type="SUPFAM" id="SSF50985">
    <property type="entry name" value="RCC1/BLIP-II"/>
    <property type="match status" value="1"/>
</dbReference>
<dbReference type="AlphaFoldDB" id="A0A1W0WI87"/>
<dbReference type="InterPro" id="IPR052830">
    <property type="entry name" value="RCC1_domain-containing"/>
</dbReference>
<dbReference type="Pfam" id="PF00415">
    <property type="entry name" value="RCC1"/>
    <property type="match status" value="3"/>
</dbReference>
<comment type="caution">
    <text evidence="2">The sequence shown here is derived from an EMBL/GenBank/DDBJ whole genome shotgun (WGS) entry which is preliminary data.</text>
</comment>
<dbReference type="PANTHER" id="PTHR46849">
    <property type="entry name" value="RCC1 DOMAIN-CONTAINING PROTEIN 1"/>
    <property type="match status" value="1"/>
</dbReference>
<reference evidence="3" key="1">
    <citation type="submission" date="2017-01" db="EMBL/GenBank/DDBJ databases">
        <title>Comparative genomics of anhydrobiosis in the tardigrade Hypsibius dujardini.</title>
        <authorList>
            <person name="Yoshida Y."/>
            <person name="Koutsovoulos G."/>
            <person name="Laetsch D."/>
            <person name="Stevens L."/>
            <person name="Kumar S."/>
            <person name="Horikawa D."/>
            <person name="Ishino K."/>
            <person name="Komine S."/>
            <person name="Tomita M."/>
            <person name="Blaxter M."/>
            <person name="Arakawa K."/>
        </authorList>
    </citation>
    <scope>NUCLEOTIDE SEQUENCE [LARGE SCALE GENOMIC DNA]</scope>
    <source>
        <strain evidence="3">Z151</strain>
    </source>
</reference>
<keyword evidence="3" id="KW-1185">Reference proteome</keyword>
<accession>A0A1W0WI87</accession>
<sequence>MGKTVVLTCGYNGGETLLCKHGKNLPPPLFLAPEAPYWASLVCDWSFNLTEAQITWKNIFLTKKEKNSPTIAALEDVADRPASLMAGDNSEFDKILLQPGVVCRVATAGVSTFFVTSIRSFSDNGTAMVRGIYTFSGTKSKWFHLPHPYERLRKIVWTIIDSRKTSPMLYAIDEVMSCLKITLGENSADCVTVPQLADVKMLDLVAGREHVLFLTLDGKIFSLGLSSRGQLGHGNLDAAEVPVLITAFDGIVIKQVAAGGWTSMALTDQGLVFVWGWNSAGALGFPNRACREQPGYMPKHGADPAAEMVELLAEPTNLPLLEKISSISCGERHAGAVSVTGKVFLWGLNQHGQLGLGDTTNRDYPVLLNTLAIRDLHVSRLFCGEWATVLLLPASLEDTNNGQDRLESSN</sequence>
<proteinExistence type="predicted"/>
<dbReference type="Gene3D" id="2.130.10.30">
    <property type="entry name" value="Regulator of chromosome condensation 1/beta-lactamase-inhibitor protein II"/>
    <property type="match status" value="2"/>
</dbReference>
<feature type="repeat" description="RCC1" evidence="1">
    <location>
        <begin position="218"/>
        <end position="269"/>
    </location>
</feature>
<organism evidence="2 3">
    <name type="scientific">Hypsibius exemplaris</name>
    <name type="common">Freshwater tardigrade</name>
    <dbReference type="NCBI Taxonomy" id="2072580"/>
    <lineage>
        <taxon>Eukaryota</taxon>
        <taxon>Metazoa</taxon>
        <taxon>Ecdysozoa</taxon>
        <taxon>Tardigrada</taxon>
        <taxon>Eutardigrada</taxon>
        <taxon>Parachela</taxon>
        <taxon>Hypsibioidea</taxon>
        <taxon>Hypsibiidae</taxon>
        <taxon>Hypsibius</taxon>
    </lineage>
</organism>
<dbReference type="OrthoDB" id="5370059at2759"/>
<evidence type="ECO:0000313" key="3">
    <source>
        <dbReference type="Proteomes" id="UP000192578"/>
    </source>
</evidence>
<dbReference type="InterPro" id="IPR000408">
    <property type="entry name" value="Reg_chr_condens"/>
</dbReference>
<evidence type="ECO:0000256" key="1">
    <source>
        <dbReference type="PROSITE-ProRule" id="PRU00235"/>
    </source>
</evidence>
<gene>
    <name evidence="2" type="ORF">BV898_10826</name>
</gene>
<dbReference type="PROSITE" id="PS50012">
    <property type="entry name" value="RCC1_3"/>
    <property type="match status" value="3"/>
</dbReference>
<name>A0A1W0WI87_HYPEX</name>
<protein>
    <submittedName>
        <fullName evidence="2">RCC1 domain-containing protein 1</fullName>
    </submittedName>
</protein>
<dbReference type="PANTHER" id="PTHR46849:SF1">
    <property type="entry name" value="RCC1 DOMAIN-CONTAINING PROTEIN 1"/>
    <property type="match status" value="1"/>
</dbReference>
<evidence type="ECO:0000313" key="2">
    <source>
        <dbReference type="EMBL" id="OQV14924.1"/>
    </source>
</evidence>
<dbReference type="InterPro" id="IPR009091">
    <property type="entry name" value="RCC1/BLIP-II"/>
</dbReference>
<dbReference type="Proteomes" id="UP000192578">
    <property type="component" value="Unassembled WGS sequence"/>
</dbReference>
<feature type="repeat" description="RCC1" evidence="1">
    <location>
        <begin position="270"/>
        <end position="340"/>
    </location>
</feature>
<dbReference type="PRINTS" id="PR00633">
    <property type="entry name" value="RCCNDNSATION"/>
</dbReference>
<dbReference type="EMBL" id="MTYJ01000096">
    <property type="protein sequence ID" value="OQV14924.1"/>
    <property type="molecule type" value="Genomic_DNA"/>
</dbReference>
<feature type="repeat" description="RCC1" evidence="1">
    <location>
        <begin position="341"/>
        <end position="394"/>
    </location>
</feature>